<dbReference type="PRINTS" id="PR00237">
    <property type="entry name" value="GPCRRHODOPSN"/>
</dbReference>
<feature type="transmembrane region" description="Helical" evidence="10">
    <location>
        <begin position="74"/>
        <end position="93"/>
    </location>
</feature>
<feature type="domain" description="G-protein coupled receptors family 1 profile" evidence="11">
    <location>
        <begin position="9"/>
        <end position="101"/>
    </location>
</feature>
<dbReference type="Pfam" id="PF00001">
    <property type="entry name" value="7tm_1"/>
    <property type="match status" value="1"/>
</dbReference>
<evidence type="ECO:0000256" key="2">
    <source>
        <dbReference type="ARBA" id="ARBA00022475"/>
    </source>
</evidence>
<keyword evidence="5" id="KW-0297">G-protein coupled receptor</keyword>
<keyword evidence="6 10" id="KW-0472">Membrane</keyword>
<keyword evidence="2" id="KW-1003">Cell membrane</keyword>
<evidence type="ECO:0000256" key="10">
    <source>
        <dbReference type="SAM" id="Phobius"/>
    </source>
</evidence>
<evidence type="ECO:0000313" key="12">
    <source>
        <dbReference type="EMBL" id="EDO39451.1"/>
    </source>
</evidence>
<evidence type="ECO:0000256" key="1">
    <source>
        <dbReference type="ARBA" id="ARBA00004651"/>
    </source>
</evidence>
<gene>
    <name evidence="12" type="ORF">NEMVEDRAFT_v1g110348</name>
</gene>
<keyword evidence="8" id="KW-0325">Glycoprotein</keyword>
<dbReference type="GO" id="GO:0005886">
    <property type="term" value="C:plasma membrane"/>
    <property type="evidence" value="ECO:0007669"/>
    <property type="project" value="UniProtKB-SubCell"/>
</dbReference>
<feature type="non-terminal residue" evidence="12">
    <location>
        <position position="101"/>
    </location>
</feature>
<comment type="subcellular location">
    <subcellularLocation>
        <location evidence="1">Cell membrane</location>
        <topology evidence="1">Multi-pass membrane protein</topology>
    </subcellularLocation>
</comment>
<dbReference type="PROSITE" id="PS50262">
    <property type="entry name" value="G_PROTEIN_RECEP_F1_2"/>
    <property type="match status" value="1"/>
</dbReference>
<evidence type="ECO:0000256" key="4">
    <source>
        <dbReference type="ARBA" id="ARBA00022989"/>
    </source>
</evidence>
<accession>A7S9V9</accession>
<dbReference type="PANTHER" id="PTHR24246">
    <property type="entry name" value="OLFACTORY RECEPTOR AND ADENOSINE RECEPTOR"/>
    <property type="match status" value="1"/>
</dbReference>
<feature type="transmembrane region" description="Helical" evidence="10">
    <location>
        <begin position="30"/>
        <end position="54"/>
    </location>
</feature>
<dbReference type="AlphaFoldDB" id="A7S9V9"/>
<dbReference type="Proteomes" id="UP000001593">
    <property type="component" value="Unassembled WGS sequence"/>
</dbReference>
<evidence type="ECO:0000256" key="3">
    <source>
        <dbReference type="ARBA" id="ARBA00022692"/>
    </source>
</evidence>
<dbReference type="InterPro" id="IPR017452">
    <property type="entry name" value="GPCR_Rhodpsn_7TM"/>
</dbReference>
<organism evidence="12 13">
    <name type="scientific">Nematostella vectensis</name>
    <name type="common">Starlet sea anemone</name>
    <dbReference type="NCBI Taxonomy" id="45351"/>
    <lineage>
        <taxon>Eukaryota</taxon>
        <taxon>Metazoa</taxon>
        <taxon>Cnidaria</taxon>
        <taxon>Anthozoa</taxon>
        <taxon>Hexacorallia</taxon>
        <taxon>Actiniaria</taxon>
        <taxon>Edwardsiidae</taxon>
        <taxon>Nematostella</taxon>
    </lineage>
</organism>
<keyword evidence="7" id="KW-0675">Receptor</keyword>
<dbReference type="Gene3D" id="1.20.1070.10">
    <property type="entry name" value="Rhodopsin 7-helix transmembrane proteins"/>
    <property type="match status" value="1"/>
</dbReference>
<evidence type="ECO:0000256" key="9">
    <source>
        <dbReference type="ARBA" id="ARBA00023224"/>
    </source>
</evidence>
<sequence>METLVIIALNVLTLIVLIKTHSLRRRTTYFLINLSITDLLVGLVPLPMYLLFIFNPSVFVKNSYLLSAYQALDMIFGACSIWTLAVISLERLYMVKAPRRH</sequence>
<dbReference type="PANTHER" id="PTHR24246:SF27">
    <property type="entry name" value="ADENOSINE RECEPTOR, ISOFORM A"/>
    <property type="match status" value="1"/>
</dbReference>
<keyword evidence="4 10" id="KW-1133">Transmembrane helix</keyword>
<reference evidence="12 13" key="1">
    <citation type="journal article" date="2007" name="Science">
        <title>Sea anemone genome reveals ancestral eumetazoan gene repertoire and genomic organization.</title>
        <authorList>
            <person name="Putnam N.H."/>
            <person name="Srivastava M."/>
            <person name="Hellsten U."/>
            <person name="Dirks B."/>
            <person name="Chapman J."/>
            <person name="Salamov A."/>
            <person name="Terry A."/>
            <person name="Shapiro H."/>
            <person name="Lindquist E."/>
            <person name="Kapitonov V.V."/>
            <person name="Jurka J."/>
            <person name="Genikhovich G."/>
            <person name="Grigoriev I.V."/>
            <person name="Lucas S.M."/>
            <person name="Steele R.E."/>
            <person name="Finnerty J.R."/>
            <person name="Technau U."/>
            <person name="Martindale M.Q."/>
            <person name="Rokhsar D.S."/>
        </authorList>
    </citation>
    <scope>NUCLEOTIDE SEQUENCE [LARGE SCALE GENOMIC DNA]</scope>
    <source>
        <strain evidence="13">CH2 X CH6</strain>
    </source>
</reference>
<feature type="transmembrane region" description="Helical" evidence="10">
    <location>
        <begin position="6"/>
        <end position="23"/>
    </location>
</feature>
<protein>
    <recommendedName>
        <fullName evidence="11">G-protein coupled receptors family 1 profile domain-containing protein</fullName>
    </recommendedName>
</protein>
<keyword evidence="9" id="KW-0807">Transducer</keyword>
<dbReference type="InterPro" id="IPR000276">
    <property type="entry name" value="GPCR_Rhodpsn"/>
</dbReference>
<evidence type="ECO:0000259" key="11">
    <source>
        <dbReference type="PROSITE" id="PS50262"/>
    </source>
</evidence>
<evidence type="ECO:0000256" key="7">
    <source>
        <dbReference type="ARBA" id="ARBA00023170"/>
    </source>
</evidence>
<dbReference type="GO" id="GO:0004930">
    <property type="term" value="F:G protein-coupled receptor activity"/>
    <property type="evidence" value="ECO:0007669"/>
    <property type="project" value="UniProtKB-KW"/>
</dbReference>
<dbReference type="SUPFAM" id="SSF81321">
    <property type="entry name" value="Family A G protein-coupled receptor-like"/>
    <property type="match status" value="1"/>
</dbReference>
<evidence type="ECO:0000313" key="13">
    <source>
        <dbReference type="Proteomes" id="UP000001593"/>
    </source>
</evidence>
<name>A7S9V9_NEMVE</name>
<dbReference type="PhylomeDB" id="A7S9V9"/>
<evidence type="ECO:0000256" key="5">
    <source>
        <dbReference type="ARBA" id="ARBA00023040"/>
    </source>
</evidence>
<proteinExistence type="predicted"/>
<dbReference type="HOGENOM" id="CLU_2298742_0_0_1"/>
<keyword evidence="13" id="KW-1185">Reference proteome</keyword>
<dbReference type="EMBL" id="DS469606">
    <property type="protein sequence ID" value="EDO39451.1"/>
    <property type="molecule type" value="Genomic_DNA"/>
</dbReference>
<dbReference type="InParanoid" id="A7S9V9"/>
<keyword evidence="3 10" id="KW-0812">Transmembrane</keyword>
<evidence type="ECO:0000256" key="6">
    <source>
        <dbReference type="ARBA" id="ARBA00023136"/>
    </source>
</evidence>
<evidence type="ECO:0000256" key="8">
    <source>
        <dbReference type="ARBA" id="ARBA00023180"/>
    </source>
</evidence>